<organism evidence="2 3">
    <name type="scientific">Microcystis aeruginosa DA14</name>
    <dbReference type="NCBI Taxonomy" id="1987506"/>
    <lineage>
        <taxon>Bacteria</taxon>
        <taxon>Bacillati</taxon>
        <taxon>Cyanobacteriota</taxon>
        <taxon>Cyanophyceae</taxon>
        <taxon>Oscillatoriophycideae</taxon>
        <taxon>Chroococcales</taxon>
        <taxon>Microcystaceae</taxon>
        <taxon>Microcystis</taxon>
    </lineage>
</organism>
<feature type="region of interest" description="Disordered" evidence="1">
    <location>
        <begin position="1"/>
        <end position="21"/>
    </location>
</feature>
<feature type="compositionally biased region" description="Basic and acidic residues" evidence="1">
    <location>
        <begin position="152"/>
        <end position="171"/>
    </location>
</feature>
<dbReference type="EMBL" id="QQWE01000006">
    <property type="protein sequence ID" value="REJ54899.1"/>
    <property type="molecule type" value="Genomic_DNA"/>
</dbReference>
<gene>
    <name evidence="2" type="ORF">DWQ56_18150</name>
</gene>
<dbReference type="Proteomes" id="UP000256301">
    <property type="component" value="Unassembled WGS sequence"/>
</dbReference>
<feature type="compositionally biased region" description="Polar residues" evidence="1">
    <location>
        <begin position="203"/>
        <end position="213"/>
    </location>
</feature>
<comment type="caution">
    <text evidence="2">The sequence shown here is derived from an EMBL/GenBank/DDBJ whole genome shotgun (WGS) entry which is preliminary data.</text>
</comment>
<dbReference type="AlphaFoldDB" id="A0A3E0M570"/>
<sequence>MSEKKPPDDLHQSVKKPADRHYLSKVNQKSCKHDINTVIEPRVNVNDDMKAIRTGKATYRNENGNHTYIVNGRTYGVHTEKKSFGRTYPMRGDGFHTLNRGAYQALGVYNENGKTPQAQKALDRQREAFLRSKYGYDKTNKRYDPVMQAKVTRDQESAHKVWERVKGKEQSSMKQTSENAAMAGLDSRSKLEKAKEAAAVKPPTQSMQQTSRNAAMAGDYSKSKLEKAKEEAKNTQAPKPPTQSPKRTR</sequence>
<evidence type="ECO:0000313" key="3">
    <source>
        <dbReference type="Proteomes" id="UP000256301"/>
    </source>
</evidence>
<proteinExistence type="predicted"/>
<name>A0A3E0M570_MICAE</name>
<evidence type="ECO:0000256" key="1">
    <source>
        <dbReference type="SAM" id="MobiDB-lite"/>
    </source>
</evidence>
<evidence type="ECO:0000313" key="2">
    <source>
        <dbReference type="EMBL" id="REJ54899.1"/>
    </source>
</evidence>
<protein>
    <submittedName>
        <fullName evidence="2">Uncharacterized protein</fullName>
    </submittedName>
</protein>
<feature type="compositionally biased region" description="Basic and acidic residues" evidence="1">
    <location>
        <begin position="187"/>
        <end position="198"/>
    </location>
</feature>
<accession>A0A3E0M570</accession>
<feature type="compositionally biased region" description="Basic and acidic residues" evidence="1">
    <location>
        <begin position="221"/>
        <end position="233"/>
    </location>
</feature>
<feature type="region of interest" description="Disordered" evidence="1">
    <location>
        <begin position="152"/>
        <end position="249"/>
    </location>
</feature>
<reference evidence="2 3" key="1">
    <citation type="submission" date="2017-08" db="EMBL/GenBank/DDBJ databases">
        <title>Functional genomic and metabolic studies of the symbiotic interactions of six Microcystis-dominated communities.</title>
        <authorList>
            <person name="Li Q."/>
            <person name="Lin F."/>
        </authorList>
    </citation>
    <scope>NUCLEOTIDE SEQUENCE [LARGE SCALE GENOMIC DNA]</scope>
    <source>
        <strain evidence="2">DA14</strain>
    </source>
</reference>